<keyword evidence="5" id="KW-0418">Kinase</keyword>
<protein>
    <recommendedName>
        <fullName evidence="2">histidine kinase</fullName>
        <ecNumber evidence="2">2.7.13.3</ecNumber>
    </recommendedName>
</protein>
<dbReference type="SUPFAM" id="SSF55781">
    <property type="entry name" value="GAF domain-like"/>
    <property type="match status" value="1"/>
</dbReference>
<feature type="transmembrane region" description="Helical" evidence="7">
    <location>
        <begin position="31"/>
        <end position="49"/>
    </location>
</feature>
<dbReference type="InterPro" id="IPR031621">
    <property type="entry name" value="HisKA_7TM"/>
</dbReference>
<accession>A0A1G2DW55</accession>
<reference evidence="9 10" key="1">
    <citation type="journal article" date="2016" name="Nat. Commun.">
        <title>Thousands of microbial genomes shed light on interconnected biogeochemical processes in an aquifer system.</title>
        <authorList>
            <person name="Anantharaman K."/>
            <person name="Brown C.T."/>
            <person name="Hug L.A."/>
            <person name="Sharon I."/>
            <person name="Castelle C.J."/>
            <person name="Probst A.J."/>
            <person name="Thomas B.C."/>
            <person name="Singh A."/>
            <person name="Wilkins M.J."/>
            <person name="Karaoz U."/>
            <person name="Brodie E.L."/>
            <person name="Williams K.H."/>
            <person name="Hubbard S.S."/>
            <person name="Banfield J.F."/>
        </authorList>
    </citation>
    <scope>NUCLEOTIDE SEQUENCE [LARGE SCALE GENOMIC DNA]</scope>
</reference>
<feature type="domain" description="Histidine kinase" evidence="8">
    <location>
        <begin position="515"/>
        <end position="735"/>
    </location>
</feature>
<dbReference type="EC" id="2.7.13.3" evidence="2"/>
<dbReference type="InterPro" id="IPR003594">
    <property type="entry name" value="HATPase_dom"/>
</dbReference>
<evidence type="ECO:0000256" key="5">
    <source>
        <dbReference type="ARBA" id="ARBA00022777"/>
    </source>
</evidence>
<dbReference type="InterPro" id="IPR003018">
    <property type="entry name" value="GAF"/>
</dbReference>
<dbReference type="Gene3D" id="1.10.287.130">
    <property type="match status" value="1"/>
</dbReference>
<dbReference type="FunFam" id="3.30.565.10:FF:000006">
    <property type="entry name" value="Sensor histidine kinase WalK"/>
    <property type="match status" value="1"/>
</dbReference>
<dbReference type="PANTHER" id="PTHR43547">
    <property type="entry name" value="TWO-COMPONENT HISTIDINE KINASE"/>
    <property type="match status" value="1"/>
</dbReference>
<name>A0A1G2DW55_9BACT</name>
<keyword evidence="7" id="KW-1133">Transmembrane helix</keyword>
<feature type="transmembrane region" description="Helical" evidence="7">
    <location>
        <begin position="228"/>
        <end position="249"/>
    </location>
</feature>
<feature type="transmembrane region" description="Helical" evidence="7">
    <location>
        <begin position="134"/>
        <end position="154"/>
    </location>
</feature>
<keyword evidence="7" id="KW-0812">Transmembrane</keyword>
<dbReference type="PANTHER" id="PTHR43547:SF2">
    <property type="entry name" value="HYBRID SIGNAL TRANSDUCTION HISTIDINE KINASE C"/>
    <property type="match status" value="1"/>
</dbReference>
<evidence type="ECO:0000256" key="3">
    <source>
        <dbReference type="ARBA" id="ARBA00022553"/>
    </source>
</evidence>
<dbReference type="InterPro" id="IPR004358">
    <property type="entry name" value="Sig_transdc_His_kin-like_C"/>
</dbReference>
<dbReference type="PRINTS" id="PR00344">
    <property type="entry name" value="BCTRLSENSOR"/>
</dbReference>
<dbReference type="SMART" id="SM00065">
    <property type="entry name" value="GAF"/>
    <property type="match status" value="1"/>
</dbReference>
<feature type="transmembrane region" description="Helical" evidence="7">
    <location>
        <begin position="95"/>
        <end position="114"/>
    </location>
</feature>
<keyword evidence="6" id="KW-0175">Coiled coil</keyword>
<dbReference type="SUPFAM" id="SSF55874">
    <property type="entry name" value="ATPase domain of HSP90 chaperone/DNA topoisomerase II/histidine kinase"/>
    <property type="match status" value="1"/>
</dbReference>
<dbReference type="Gene3D" id="3.30.450.40">
    <property type="match status" value="1"/>
</dbReference>
<dbReference type="InterPro" id="IPR029016">
    <property type="entry name" value="GAF-like_dom_sf"/>
</dbReference>
<dbReference type="SMART" id="SM00387">
    <property type="entry name" value="HATPase_c"/>
    <property type="match status" value="1"/>
</dbReference>
<dbReference type="EMBL" id="MHLW01000023">
    <property type="protein sequence ID" value="OGZ17855.1"/>
    <property type="molecule type" value="Genomic_DNA"/>
</dbReference>
<feature type="transmembrane region" description="Helical" evidence="7">
    <location>
        <begin position="6"/>
        <end position="24"/>
    </location>
</feature>
<dbReference type="CDD" id="cd00082">
    <property type="entry name" value="HisKA"/>
    <property type="match status" value="1"/>
</dbReference>
<feature type="transmembrane region" description="Helical" evidence="7">
    <location>
        <begin position="261"/>
        <end position="279"/>
    </location>
</feature>
<evidence type="ECO:0000256" key="6">
    <source>
        <dbReference type="SAM" id="Coils"/>
    </source>
</evidence>
<dbReference type="Gene3D" id="3.30.565.10">
    <property type="entry name" value="Histidine kinase-like ATPase, C-terminal domain"/>
    <property type="match status" value="1"/>
</dbReference>
<dbReference type="InterPro" id="IPR036097">
    <property type="entry name" value="HisK_dim/P_sf"/>
</dbReference>
<evidence type="ECO:0000256" key="7">
    <source>
        <dbReference type="SAM" id="Phobius"/>
    </source>
</evidence>
<dbReference type="SMART" id="SM00388">
    <property type="entry name" value="HisKA"/>
    <property type="match status" value="1"/>
</dbReference>
<dbReference type="AlphaFoldDB" id="A0A1G2DW55"/>
<dbReference type="InterPro" id="IPR003661">
    <property type="entry name" value="HisK_dim/P_dom"/>
</dbReference>
<dbReference type="Pfam" id="PF01590">
    <property type="entry name" value="GAF"/>
    <property type="match status" value="1"/>
</dbReference>
<dbReference type="GO" id="GO:0000155">
    <property type="term" value="F:phosphorelay sensor kinase activity"/>
    <property type="evidence" value="ECO:0007669"/>
    <property type="project" value="InterPro"/>
</dbReference>
<keyword evidence="3" id="KW-0597">Phosphoprotein</keyword>
<gene>
    <name evidence="9" type="ORF">A2V72_00765</name>
</gene>
<evidence type="ECO:0000259" key="8">
    <source>
        <dbReference type="PROSITE" id="PS50109"/>
    </source>
</evidence>
<dbReference type="Pfam" id="PF16927">
    <property type="entry name" value="HisKA_7TM"/>
    <property type="match status" value="1"/>
</dbReference>
<feature type="transmembrane region" description="Helical" evidence="7">
    <location>
        <begin position="166"/>
        <end position="187"/>
    </location>
</feature>
<dbReference type="Pfam" id="PF02518">
    <property type="entry name" value="HATPase_c"/>
    <property type="match status" value="1"/>
</dbReference>
<dbReference type="InterPro" id="IPR036890">
    <property type="entry name" value="HATPase_C_sf"/>
</dbReference>
<dbReference type="PROSITE" id="PS50109">
    <property type="entry name" value="HIS_KIN"/>
    <property type="match status" value="1"/>
</dbReference>
<dbReference type="Pfam" id="PF00512">
    <property type="entry name" value="HisKA"/>
    <property type="match status" value="1"/>
</dbReference>
<evidence type="ECO:0000313" key="9">
    <source>
        <dbReference type="EMBL" id="OGZ17855.1"/>
    </source>
</evidence>
<feature type="transmembrane region" description="Helical" evidence="7">
    <location>
        <begin position="193"/>
        <end position="216"/>
    </location>
</feature>
<feature type="transmembrane region" description="Helical" evidence="7">
    <location>
        <begin position="61"/>
        <end position="83"/>
    </location>
</feature>
<organism evidence="9 10">
    <name type="scientific">Candidatus Nealsonbacteria bacterium RBG_13_37_56</name>
    <dbReference type="NCBI Taxonomy" id="1801661"/>
    <lineage>
        <taxon>Bacteria</taxon>
        <taxon>Candidatus Nealsoniibacteriota</taxon>
    </lineage>
</organism>
<comment type="catalytic activity">
    <reaction evidence="1">
        <text>ATP + protein L-histidine = ADP + protein N-phospho-L-histidine.</text>
        <dbReference type="EC" id="2.7.13.3"/>
    </reaction>
</comment>
<keyword evidence="4" id="KW-0808">Transferase</keyword>
<feature type="coiled-coil region" evidence="6">
    <location>
        <begin position="463"/>
        <end position="494"/>
    </location>
</feature>
<proteinExistence type="predicted"/>
<evidence type="ECO:0000313" key="10">
    <source>
        <dbReference type="Proteomes" id="UP000178893"/>
    </source>
</evidence>
<keyword evidence="7" id="KW-0472">Membrane</keyword>
<dbReference type="InterPro" id="IPR005467">
    <property type="entry name" value="His_kinase_dom"/>
</dbReference>
<dbReference type="SUPFAM" id="SSF47384">
    <property type="entry name" value="Homodimeric domain of signal transducing histidine kinase"/>
    <property type="match status" value="1"/>
</dbReference>
<evidence type="ECO:0000256" key="4">
    <source>
        <dbReference type="ARBA" id="ARBA00022679"/>
    </source>
</evidence>
<evidence type="ECO:0000256" key="2">
    <source>
        <dbReference type="ARBA" id="ARBA00012438"/>
    </source>
</evidence>
<sequence>MNLFAISGLLIGVTGLVEALIMFLKGRRKAQYLWGIFCFSVMLWGLGSYKIAIATEPSQAILWWRIAYSGVIFIPVFLIHFLYEFLEIRSKLVPGIFYILGIFFLVTNHINGLFIREVKFIFNQFYYLSFPPILYILFVVIFLIAVIYTLFRLWRAYMIERGIKRIQLRYLFISLFIGFSGGATSFLPVFKIYLYPFLNITVALGILIVAYAILRYRLMDIRIIVRKMVIYIGMAGLVYGAFYLVAWLYNIFLGSVFSPKGYIIGLAIAPVFVGVFVLVDKWLKHFANKYLFFSLYNYQGTISELTSKLNYDIDLDKIINSIVNTIKRTMQLDKAGVLLIKRENNKIYYKISKVIGFNEENGISLVQDNFLTRYLQKIRKPLVKEEMALLAKDSKKVGERKSFSQLSQNMEKIEASLCLPLISRNELMGIIVLGSKVSGDAYSEEDLNLLDILSKQAAIAIQNARLYKEVQEFNKTLQQKVDEQTKEIRKAYEVEKKAHEELKRLDRAKDQFVLATQHHLRTPVTGMSGYLDLIFTGSFGKIPKKLEGALKKFQSATKILSKLIDEFLDISQLQIGRKVVALKPDVELAPILDEIVEEVSMEAETKKLFIKLEKDKSLPKINADPEKLKTALFNIVDNALKYTTKGGITIKVNSKDSNILIEVKDTGKGISQQDLELLFNKLFERGDKADKFYATGRGIGLFMSTLIIEAHNGKIWAESQGQDKGSSFFIQLPIK</sequence>
<comment type="caution">
    <text evidence="9">The sequence shown here is derived from an EMBL/GenBank/DDBJ whole genome shotgun (WGS) entry which is preliminary data.</text>
</comment>
<dbReference type="Proteomes" id="UP000178893">
    <property type="component" value="Unassembled WGS sequence"/>
</dbReference>
<evidence type="ECO:0000256" key="1">
    <source>
        <dbReference type="ARBA" id="ARBA00000085"/>
    </source>
</evidence>